<feature type="region of interest" description="Disordered" evidence="2">
    <location>
        <begin position="619"/>
        <end position="762"/>
    </location>
</feature>
<dbReference type="GO" id="GO:0005096">
    <property type="term" value="F:GTPase activator activity"/>
    <property type="evidence" value="ECO:0007669"/>
    <property type="project" value="UniProtKB-KW"/>
</dbReference>
<feature type="region of interest" description="Disordered" evidence="2">
    <location>
        <begin position="438"/>
        <end position="473"/>
    </location>
</feature>
<comment type="caution">
    <text evidence="4">The sequence shown here is derived from an EMBL/GenBank/DDBJ whole genome shotgun (WGS) entry which is preliminary data.</text>
</comment>
<name>A0AA38PIP1_9AGAR</name>
<evidence type="ECO:0000313" key="4">
    <source>
        <dbReference type="EMBL" id="KAJ3843446.1"/>
    </source>
</evidence>
<sequence length="762" mass="85300">MDYSTQETHSSELLAFKKVYDNLYNSTSSFSKIKDAALADRLLDYTDGSLEVPGRSLAWKFFLVADQPLRSPASNPNPESLLNSLESSRKRYADLLSQKMKAPDGSYPEGFMIPGSSAPLPRRENPLVDLERNNPLSLHNDNPWTEWFAAQELRKTIAQDVERTFPEIDFYRNMDVQDQLTNILFLYSSMNTSIGYRQGMHELLAPLYYAVEVDSLISTNEVQPSIMELCPRAWVAADAWILFDSVMRYASRWYEWQENPSTEALPSPLTNHIQLNPDGQAQLRSYVAPIVQDCNQIQSTLLRTTDPLLWRHLQSSGLEPQIYGIRWLRLLFTREFSMPDAMRLWDVLFACDTTLDVVPWVCVAMLIRIRNHLIPADYTTQLTSLLRYPKPPLSADSTLTTHHTSLLVRQAMALQLSPTPATGVSVVAENQNLLGIPMDLPEPPPAPRKKGAQSARPKLPTGHTRQQSSHTQGGIPEMLGGLLERGEHLNINRTLMSAVSELKRNIPELAASFVRSPLQSPSIPMTVERQTDERPPWEPKSRRELEREMAELRANDKRLGKALSWVVDTLLQDEDGSEDQHRLKKRKQEALESLSYVRDVLINGFTEIEDERLYGEGELAKRKTQTRQQKQAADESPAQTPPLNMPRPAPVSIVSTCAKNSANIGGQQSSPPTSSIPSSSYSPPWSPNTARGAPWNYTRSNFSANASPIPSATLPRFPPPTSHTLQANPPTVSSSGRSQNAPPPAAVLHKPDRTSDPLGVLK</sequence>
<gene>
    <name evidence="4" type="ORF">F5878DRAFT_604987</name>
</gene>
<evidence type="ECO:0000256" key="2">
    <source>
        <dbReference type="SAM" id="MobiDB-lite"/>
    </source>
</evidence>
<feature type="domain" description="Rab-GAP TBC" evidence="3">
    <location>
        <begin position="49"/>
        <end position="352"/>
    </location>
</feature>
<dbReference type="PROSITE" id="PS50086">
    <property type="entry name" value="TBC_RABGAP"/>
    <property type="match status" value="1"/>
</dbReference>
<evidence type="ECO:0000313" key="5">
    <source>
        <dbReference type="Proteomes" id="UP001163846"/>
    </source>
</evidence>
<dbReference type="Gene3D" id="1.10.8.270">
    <property type="entry name" value="putative rabgap domain of human tbc1 domain family member 14 like domains"/>
    <property type="match status" value="1"/>
</dbReference>
<dbReference type="Pfam" id="PF00566">
    <property type="entry name" value="RabGAP-TBC"/>
    <property type="match status" value="2"/>
</dbReference>
<feature type="compositionally biased region" description="Polar residues" evidence="2">
    <location>
        <begin position="653"/>
        <end position="668"/>
    </location>
</feature>
<feature type="compositionally biased region" description="Polar residues" evidence="2">
    <location>
        <begin position="722"/>
        <end position="740"/>
    </location>
</feature>
<dbReference type="PANTHER" id="PTHR22957:SF337">
    <property type="entry name" value="TBC1 DOMAIN FAMILY MEMBER 5"/>
    <property type="match status" value="1"/>
</dbReference>
<evidence type="ECO:0000259" key="3">
    <source>
        <dbReference type="PROSITE" id="PS50086"/>
    </source>
</evidence>
<dbReference type="EMBL" id="MU805976">
    <property type="protein sequence ID" value="KAJ3843446.1"/>
    <property type="molecule type" value="Genomic_DNA"/>
</dbReference>
<dbReference type="PANTHER" id="PTHR22957">
    <property type="entry name" value="TBC1 DOMAIN FAMILY MEMBER GTPASE-ACTIVATING PROTEIN"/>
    <property type="match status" value="1"/>
</dbReference>
<keyword evidence="1" id="KW-0343">GTPase activation</keyword>
<feature type="compositionally biased region" description="Low complexity" evidence="2">
    <location>
        <begin position="669"/>
        <end position="683"/>
    </location>
</feature>
<organism evidence="4 5">
    <name type="scientific">Lentinula raphanica</name>
    <dbReference type="NCBI Taxonomy" id="153919"/>
    <lineage>
        <taxon>Eukaryota</taxon>
        <taxon>Fungi</taxon>
        <taxon>Dikarya</taxon>
        <taxon>Basidiomycota</taxon>
        <taxon>Agaricomycotina</taxon>
        <taxon>Agaricomycetes</taxon>
        <taxon>Agaricomycetidae</taxon>
        <taxon>Agaricales</taxon>
        <taxon>Marasmiineae</taxon>
        <taxon>Omphalotaceae</taxon>
        <taxon>Lentinula</taxon>
    </lineage>
</organism>
<dbReference type="InterPro" id="IPR035969">
    <property type="entry name" value="Rab-GAP_TBC_sf"/>
</dbReference>
<dbReference type="Gene3D" id="1.10.472.80">
    <property type="entry name" value="Ypt/Rab-GAP domain of gyp1p, domain 3"/>
    <property type="match status" value="1"/>
</dbReference>
<feature type="compositionally biased region" description="Polar residues" evidence="2">
    <location>
        <begin position="697"/>
        <end position="710"/>
    </location>
</feature>
<evidence type="ECO:0000256" key="1">
    <source>
        <dbReference type="ARBA" id="ARBA00022468"/>
    </source>
</evidence>
<feature type="compositionally biased region" description="Pro residues" evidence="2">
    <location>
        <begin position="639"/>
        <end position="649"/>
    </location>
</feature>
<keyword evidence="5" id="KW-1185">Reference proteome</keyword>
<dbReference type="InterPro" id="IPR000195">
    <property type="entry name" value="Rab-GAP-TBC_dom"/>
</dbReference>
<accession>A0AA38PIP1</accession>
<reference evidence="4" key="1">
    <citation type="submission" date="2022-08" db="EMBL/GenBank/DDBJ databases">
        <authorList>
            <consortium name="DOE Joint Genome Institute"/>
            <person name="Min B."/>
            <person name="Riley R."/>
            <person name="Sierra-Patev S."/>
            <person name="Naranjo-Ortiz M."/>
            <person name="Looney B."/>
            <person name="Konkel Z."/>
            <person name="Slot J.C."/>
            <person name="Sakamoto Y."/>
            <person name="Steenwyk J.L."/>
            <person name="Rokas A."/>
            <person name="Carro J."/>
            <person name="Camarero S."/>
            <person name="Ferreira P."/>
            <person name="Molpeceres G."/>
            <person name="Ruiz-Duenas F.J."/>
            <person name="Serrano A."/>
            <person name="Henrissat B."/>
            <person name="Drula E."/>
            <person name="Hughes K.W."/>
            <person name="Mata J.L."/>
            <person name="Ishikawa N.K."/>
            <person name="Vargas-Isla R."/>
            <person name="Ushijima S."/>
            <person name="Smith C.A."/>
            <person name="Ahrendt S."/>
            <person name="Andreopoulos W."/>
            <person name="He G."/>
            <person name="Labutti K."/>
            <person name="Lipzen A."/>
            <person name="Ng V."/>
            <person name="Sandor L."/>
            <person name="Barry K."/>
            <person name="Martinez A.T."/>
            <person name="Xiao Y."/>
            <person name="Gibbons J.G."/>
            <person name="Terashima K."/>
            <person name="Hibbett D.S."/>
            <person name="Grigoriev I.V."/>
        </authorList>
    </citation>
    <scope>NUCLEOTIDE SEQUENCE</scope>
    <source>
        <strain evidence="4">TFB9207</strain>
    </source>
</reference>
<dbReference type="Proteomes" id="UP001163846">
    <property type="component" value="Unassembled WGS sequence"/>
</dbReference>
<dbReference type="FunFam" id="1.10.472.80:FF:000038">
    <property type="entry name" value="TBC1 domain family member 5"/>
    <property type="match status" value="1"/>
</dbReference>
<dbReference type="SUPFAM" id="SSF47923">
    <property type="entry name" value="Ypt/Rab-GAP domain of gyp1p"/>
    <property type="match status" value="2"/>
</dbReference>
<feature type="compositionally biased region" description="Polar residues" evidence="2">
    <location>
        <begin position="463"/>
        <end position="472"/>
    </location>
</feature>
<dbReference type="FunFam" id="1.10.8.270:FF:000031">
    <property type="entry name" value="TBC1 domain family member 5"/>
    <property type="match status" value="1"/>
</dbReference>
<dbReference type="AlphaFoldDB" id="A0AA38PIP1"/>
<dbReference type="SMART" id="SM00164">
    <property type="entry name" value="TBC"/>
    <property type="match status" value="1"/>
</dbReference>
<proteinExistence type="predicted"/>
<protein>
    <submittedName>
        <fullName evidence="4">RabGAP/TBC</fullName>
    </submittedName>
</protein>